<keyword evidence="3" id="KW-1185">Reference proteome</keyword>
<organism evidence="2 3">
    <name type="scientific">Wolfiporia cocos (strain MD-104)</name>
    <name type="common">Brown rot fungus</name>
    <dbReference type="NCBI Taxonomy" id="742152"/>
    <lineage>
        <taxon>Eukaryota</taxon>
        <taxon>Fungi</taxon>
        <taxon>Dikarya</taxon>
        <taxon>Basidiomycota</taxon>
        <taxon>Agaricomycotina</taxon>
        <taxon>Agaricomycetes</taxon>
        <taxon>Polyporales</taxon>
        <taxon>Phaeolaceae</taxon>
        <taxon>Wolfiporia</taxon>
    </lineage>
</organism>
<proteinExistence type="predicted"/>
<sequence length="426" mass="48332">MPASAVASTRGARCLSAAQVAHDARRFAEWSFHQAFIEDVDWSDIPERFMPWIQNIFAVDGQLPKMWKDQKYLLKQSVQFQKFMFNVCSKDPDLFAKEGTNMEDETTEKFHDNITTVINIWNRLHDLRKSGRHVTYSDYSGIFQQLCSVAIVQSDLRPNCMIALPAPIEPIPVTSSLSDSAKKLKCSASIFIPSKHIGELSSSAKSPYKQLNAHPSIMEKRSGIKPPFWLQVTPLWNPIPPSSFEFASCFMHGSRASQEEARRLTKMATTAALRQLRSLCISSPVYGLAWHETRVTADIAWCTDFSNKFPKIHSTSYKNAATKSWDISKQKDILRVFLILRNIDRWTVNQFHDEICRGVGTMRDRVMAGEEKITPWRVATGAVSSRKRACPSSDAEDDVEAADRPKRKRSAAFLLQSGRGRKRRAK</sequence>
<protein>
    <submittedName>
        <fullName evidence="2">Uncharacterized protein</fullName>
    </submittedName>
</protein>
<dbReference type="Proteomes" id="UP000218811">
    <property type="component" value="Unassembled WGS sequence"/>
</dbReference>
<evidence type="ECO:0000313" key="2">
    <source>
        <dbReference type="EMBL" id="PCH33743.1"/>
    </source>
</evidence>
<dbReference type="AlphaFoldDB" id="A0A2H3J1S5"/>
<dbReference type="EMBL" id="KB467831">
    <property type="protein sequence ID" value="PCH33743.1"/>
    <property type="molecule type" value="Genomic_DNA"/>
</dbReference>
<feature type="region of interest" description="Disordered" evidence="1">
    <location>
        <begin position="385"/>
        <end position="426"/>
    </location>
</feature>
<evidence type="ECO:0000256" key="1">
    <source>
        <dbReference type="SAM" id="MobiDB-lite"/>
    </source>
</evidence>
<gene>
    <name evidence="2" type="ORF">WOLCODRAFT_135292</name>
</gene>
<name>A0A2H3J1S5_WOLCO</name>
<accession>A0A2H3J1S5</accession>
<evidence type="ECO:0000313" key="3">
    <source>
        <dbReference type="Proteomes" id="UP000218811"/>
    </source>
</evidence>
<dbReference type="STRING" id="742152.A0A2H3J1S5"/>
<reference evidence="2 3" key="1">
    <citation type="journal article" date="2012" name="Science">
        <title>The Paleozoic origin of enzymatic lignin decomposition reconstructed from 31 fungal genomes.</title>
        <authorList>
            <person name="Floudas D."/>
            <person name="Binder M."/>
            <person name="Riley R."/>
            <person name="Barry K."/>
            <person name="Blanchette R.A."/>
            <person name="Henrissat B."/>
            <person name="Martinez A.T."/>
            <person name="Otillar R."/>
            <person name="Spatafora J.W."/>
            <person name="Yadav J.S."/>
            <person name="Aerts A."/>
            <person name="Benoit I."/>
            <person name="Boyd A."/>
            <person name="Carlson A."/>
            <person name="Copeland A."/>
            <person name="Coutinho P.M."/>
            <person name="de Vries R.P."/>
            <person name="Ferreira P."/>
            <person name="Findley K."/>
            <person name="Foster B."/>
            <person name="Gaskell J."/>
            <person name="Glotzer D."/>
            <person name="Gorecki P."/>
            <person name="Heitman J."/>
            <person name="Hesse C."/>
            <person name="Hori C."/>
            <person name="Igarashi K."/>
            <person name="Jurgens J.A."/>
            <person name="Kallen N."/>
            <person name="Kersten P."/>
            <person name="Kohler A."/>
            <person name="Kuees U."/>
            <person name="Kumar T.K.A."/>
            <person name="Kuo A."/>
            <person name="LaButti K."/>
            <person name="Larrondo L.F."/>
            <person name="Lindquist E."/>
            <person name="Ling A."/>
            <person name="Lombard V."/>
            <person name="Lucas S."/>
            <person name="Lundell T."/>
            <person name="Martin R."/>
            <person name="McLaughlin D.J."/>
            <person name="Morgenstern I."/>
            <person name="Morin E."/>
            <person name="Murat C."/>
            <person name="Nagy L.G."/>
            <person name="Nolan M."/>
            <person name="Ohm R.A."/>
            <person name="Patyshakuliyeva A."/>
            <person name="Rokas A."/>
            <person name="Ruiz-Duenas F.J."/>
            <person name="Sabat G."/>
            <person name="Salamov A."/>
            <person name="Samejima M."/>
            <person name="Schmutz J."/>
            <person name="Slot J.C."/>
            <person name="St John F."/>
            <person name="Stenlid J."/>
            <person name="Sun H."/>
            <person name="Sun S."/>
            <person name="Syed K."/>
            <person name="Tsang A."/>
            <person name="Wiebenga A."/>
            <person name="Young D."/>
            <person name="Pisabarro A."/>
            <person name="Eastwood D.C."/>
            <person name="Martin F."/>
            <person name="Cullen D."/>
            <person name="Grigoriev I.V."/>
            <person name="Hibbett D.S."/>
        </authorList>
    </citation>
    <scope>NUCLEOTIDE SEQUENCE [LARGE SCALE GENOMIC DNA]</scope>
    <source>
        <strain evidence="2 3">MD-104</strain>
    </source>
</reference>